<evidence type="ECO:0000313" key="1">
    <source>
        <dbReference type="EMBL" id="GAI80932.1"/>
    </source>
</evidence>
<gene>
    <name evidence="1" type="ORF">S12H4_16788</name>
</gene>
<dbReference type="EMBL" id="BARW01008145">
    <property type="protein sequence ID" value="GAI80932.1"/>
    <property type="molecule type" value="Genomic_DNA"/>
</dbReference>
<name>X1RJK4_9ZZZZ</name>
<comment type="caution">
    <text evidence="1">The sequence shown here is derived from an EMBL/GenBank/DDBJ whole genome shotgun (WGS) entry which is preliminary data.</text>
</comment>
<dbReference type="AlphaFoldDB" id="X1RJK4"/>
<proteinExistence type="predicted"/>
<reference evidence="1" key="1">
    <citation type="journal article" date="2014" name="Front. Microbiol.">
        <title>High frequency of phylogenetically diverse reductive dehalogenase-homologous genes in deep subseafloor sedimentary metagenomes.</title>
        <authorList>
            <person name="Kawai M."/>
            <person name="Futagami T."/>
            <person name="Toyoda A."/>
            <person name="Takaki Y."/>
            <person name="Nishi S."/>
            <person name="Hori S."/>
            <person name="Arai W."/>
            <person name="Tsubouchi T."/>
            <person name="Morono Y."/>
            <person name="Uchiyama I."/>
            <person name="Ito T."/>
            <person name="Fujiyama A."/>
            <person name="Inagaki F."/>
            <person name="Takami H."/>
        </authorList>
    </citation>
    <scope>NUCLEOTIDE SEQUENCE</scope>
    <source>
        <strain evidence="1">Expedition CK06-06</strain>
    </source>
</reference>
<organism evidence="1">
    <name type="scientific">marine sediment metagenome</name>
    <dbReference type="NCBI Taxonomy" id="412755"/>
    <lineage>
        <taxon>unclassified sequences</taxon>
        <taxon>metagenomes</taxon>
        <taxon>ecological metagenomes</taxon>
    </lineage>
</organism>
<sequence length="45" mass="5395">MGSIDTLTKFMIAWKNSNWSEMFENAQITCKKTYYSYHTRRGQNI</sequence>
<accession>X1RJK4</accession>
<protein>
    <submittedName>
        <fullName evidence="1">Uncharacterized protein</fullName>
    </submittedName>
</protein>